<keyword evidence="3" id="KW-0732">Signal</keyword>
<dbReference type="InterPro" id="IPR006129">
    <property type="entry name" value="AdhesinB"/>
</dbReference>
<evidence type="ECO:0000313" key="7">
    <source>
        <dbReference type="Proteomes" id="UP001178662"/>
    </source>
</evidence>
<evidence type="ECO:0000313" key="6">
    <source>
        <dbReference type="EMBL" id="WEK55579.1"/>
    </source>
</evidence>
<keyword evidence="2 4" id="KW-0813">Transport</keyword>
<evidence type="ECO:0000256" key="1">
    <source>
        <dbReference type="ARBA" id="ARBA00011028"/>
    </source>
</evidence>
<evidence type="ECO:0000256" key="4">
    <source>
        <dbReference type="RuleBase" id="RU003512"/>
    </source>
</evidence>
<accession>A0AA95EZB2</accession>
<dbReference type="GO" id="GO:0046872">
    <property type="term" value="F:metal ion binding"/>
    <property type="evidence" value="ECO:0007669"/>
    <property type="project" value="InterPro"/>
</dbReference>
<dbReference type="Gene3D" id="3.40.50.1980">
    <property type="entry name" value="Nitrogenase molybdenum iron protein domain"/>
    <property type="match status" value="2"/>
</dbReference>
<dbReference type="GO" id="GO:0030001">
    <property type="term" value="P:metal ion transport"/>
    <property type="evidence" value="ECO:0007669"/>
    <property type="project" value="InterPro"/>
</dbReference>
<comment type="similarity">
    <text evidence="1 4">Belongs to the bacterial solute-binding protein 9 family.</text>
</comment>
<dbReference type="InterPro" id="IPR006127">
    <property type="entry name" value="ZnuA-like"/>
</dbReference>
<dbReference type="PANTHER" id="PTHR42953:SF3">
    <property type="entry name" value="HIGH-AFFINITY ZINC UPTAKE SYSTEM PROTEIN ZNUA"/>
    <property type="match status" value="1"/>
</dbReference>
<keyword evidence="7" id="KW-1185">Reference proteome</keyword>
<dbReference type="EMBL" id="CP119317">
    <property type="protein sequence ID" value="WEK55579.1"/>
    <property type="molecule type" value="Genomic_DNA"/>
</dbReference>
<feature type="region of interest" description="Disordered" evidence="5">
    <location>
        <begin position="128"/>
        <end position="147"/>
    </location>
</feature>
<dbReference type="PROSITE" id="PS51257">
    <property type="entry name" value="PROKAR_LIPOPROTEIN"/>
    <property type="match status" value="1"/>
</dbReference>
<sequence length="316" mass="34819">MKKSRIVYVLLFMMLLMIGSGCSSTGKSQFVAGKVNVVTTLYPITYFADQIGGQYANVINLVAAGVEPHDWTPKSQDLTAVSNAQLFLYNGAGLEGWVDQFLNGLDSSSSVVAVEVSHGIELIHGETEHDEQDVEDDHNHSDHDVDPHTWVSPRSALMMASNIRDALISVDEAHEAQFVANYEQLAAKLTQLDAQYTEGLAPYQGKDIVVSHQSFGYLCRDYGLHQISIMGLSPDAEPRAQDLLSIADYVKKHGITTIFFEELVTDRLASTLANEAKVGTMVLNPLEGLTPEQQKAGENYFTLMERNLQNLQKALQ</sequence>
<dbReference type="Pfam" id="PF01297">
    <property type="entry name" value="ZnuA"/>
    <property type="match status" value="1"/>
</dbReference>
<dbReference type="GO" id="GO:0007155">
    <property type="term" value="P:cell adhesion"/>
    <property type="evidence" value="ECO:0007669"/>
    <property type="project" value="InterPro"/>
</dbReference>
<dbReference type="PRINTS" id="PR00690">
    <property type="entry name" value="ADHESNFAMILY"/>
</dbReference>
<dbReference type="PANTHER" id="PTHR42953">
    <property type="entry name" value="HIGH-AFFINITY ZINC UPTAKE SYSTEM PROTEIN ZNUA-RELATED"/>
    <property type="match status" value="1"/>
</dbReference>
<dbReference type="SUPFAM" id="SSF53807">
    <property type="entry name" value="Helical backbone' metal receptor"/>
    <property type="match status" value="1"/>
</dbReference>
<organism evidence="6 7">
    <name type="scientific">Candidatus Cohnella colombiensis</name>
    <dbReference type="NCBI Taxonomy" id="3121368"/>
    <lineage>
        <taxon>Bacteria</taxon>
        <taxon>Bacillati</taxon>
        <taxon>Bacillota</taxon>
        <taxon>Bacilli</taxon>
        <taxon>Bacillales</taxon>
        <taxon>Paenibacillaceae</taxon>
        <taxon>Cohnella</taxon>
    </lineage>
</organism>
<dbReference type="InterPro" id="IPR006128">
    <property type="entry name" value="Lipoprotein_PsaA-like"/>
</dbReference>
<evidence type="ECO:0000256" key="5">
    <source>
        <dbReference type="SAM" id="MobiDB-lite"/>
    </source>
</evidence>
<gene>
    <name evidence="6" type="ORF">P0Y55_05890</name>
</gene>
<name>A0AA95EZB2_9BACL</name>
<proteinExistence type="inferred from homology"/>
<evidence type="ECO:0000256" key="3">
    <source>
        <dbReference type="ARBA" id="ARBA00022729"/>
    </source>
</evidence>
<dbReference type="AlphaFoldDB" id="A0AA95EZB2"/>
<dbReference type="InterPro" id="IPR050492">
    <property type="entry name" value="Bact_metal-bind_prot9"/>
</dbReference>
<protein>
    <submittedName>
        <fullName evidence="6">Zinc ABC transporter substrate-binding protein</fullName>
    </submittedName>
</protein>
<evidence type="ECO:0000256" key="2">
    <source>
        <dbReference type="ARBA" id="ARBA00022448"/>
    </source>
</evidence>
<dbReference type="PRINTS" id="PR00691">
    <property type="entry name" value="ADHESINB"/>
</dbReference>
<reference evidence="6" key="1">
    <citation type="submission" date="2023-03" db="EMBL/GenBank/DDBJ databases">
        <title>Andean soil-derived lignocellulolytic bacterial consortium as a source of novel taxa and putative plastic-active enzymes.</title>
        <authorList>
            <person name="Diaz-Garcia L."/>
            <person name="Chuvochina M."/>
            <person name="Feuerriegel G."/>
            <person name="Bunk B."/>
            <person name="Sproer C."/>
            <person name="Streit W.R."/>
            <person name="Rodriguez L.M."/>
            <person name="Overmann J."/>
            <person name="Jimenez D.J."/>
        </authorList>
    </citation>
    <scope>NUCLEOTIDE SEQUENCE</scope>
    <source>
        <strain evidence="6">MAG 2441</strain>
    </source>
</reference>
<feature type="compositionally biased region" description="Basic and acidic residues" evidence="5">
    <location>
        <begin position="137"/>
        <end position="147"/>
    </location>
</feature>
<dbReference type="Proteomes" id="UP001178662">
    <property type="component" value="Chromosome"/>
</dbReference>